<dbReference type="AlphaFoldDB" id="A0AAN6WL95"/>
<proteinExistence type="predicted"/>
<gene>
    <name evidence="2" type="ORF">QBC35DRAFT_351552</name>
</gene>
<evidence type="ECO:0000313" key="2">
    <source>
        <dbReference type="EMBL" id="KAK4182207.1"/>
    </source>
</evidence>
<feature type="non-terminal residue" evidence="2">
    <location>
        <position position="1"/>
    </location>
</feature>
<feature type="coiled-coil region" evidence="1">
    <location>
        <begin position="76"/>
        <end position="110"/>
    </location>
</feature>
<comment type="caution">
    <text evidence="2">The sequence shown here is derived from an EMBL/GenBank/DDBJ whole genome shotgun (WGS) entry which is preliminary data.</text>
</comment>
<name>A0AAN6WL95_9PEZI</name>
<evidence type="ECO:0000313" key="3">
    <source>
        <dbReference type="Proteomes" id="UP001302126"/>
    </source>
</evidence>
<dbReference type="Proteomes" id="UP001302126">
    <property type="component" value="Unassembled WGS sequence"/>
</dbReference>
<sequence length="112" mass="12305">ITKPSKSKTPHPKTSQRNALLESVLLSSVPMARACSFCERRGLTCEASPLDSVRCASSIRNNQSSCDAQGVSVHQLRIIASQHAKLESEMEKAEAERAASMAKVNRLRLQKR</sequence>
<reference evidence="2" key="1">
    <citation type="journal article" date="2023" name="Mol. Phylogenet. Evol.">
        <title>Genome-scale phylogeny and comparative genomics of the fungal order Sordariales.</title>
        <authorList>
            <person name="Hensen N."/>
            <person name="Bonometti L."/>
            <person name="Westerberg I."/>
            <person name="Brannstrom I.O."/>
            <person name="Guillou S."/>
            <person name="Cros-Aarteil S."/>
            <person name="Calhoun S."/>
            <person name="Haridas S."/>
            <person name="Kuo A."/>
            <person name="Mondo S."/>
            <person name="Pangilinan J."/>
            <person name="Riley R."/>
            <person name="LaButti K."/>
            <person name="Andreopoulos B."/>
            <person name="Lipzen A."/>
            <person name="Chen C."/>
            <person name="Yan M."/>
            <person name="Daum C."/>
            <person name="Ng V."/>
            <person name="Clum A."/>
            <person name="Steindorff A."/>
            <person name="Ohm R.A."/>
            <person name="Martin F."/>
            <person name="Silar P."/>
            <person name="Natvig D.O."/>
            <person name="Lalanne C."/>
            <person name="Gautier V."/>
            <person name="Ament-Velasquez S.L."/>
            <person name="Kruys A."/>
            <person name="Hutchinson M.I."/>
            <person name="Powell A.J."/>
            <person name="Barry K."/>
            <person name="Miller A.N."/>
            <person name="Grigoriev I.V."/>
            <person name="Debuchy R."/>
            <person name="Gladieux P."/>
            <person name="Hiltunen Thoren M."/>
            <person name="Johannesson H."/>
        </authorList>
    </citation>
    <scope>NUCLEOTIDE SEQUENCE</scope>
    <source>
        <strain evidence="2">PSN309</strain>
    </source>
</reference>
<evidence type="ECO:0000256" key="1">
    <source>
        <dbReference type="SAM" id="Coils"/>
    </source>
</evidence>
<reference evidence="2" key="2">
    <citation type="submission" date="2023-05" db="EMBL/GenBank/DDBJ databases">
        <authorList>
            <consortium name="Lawrence Berkeley National Laboratory"/>
            <person name="Steindorff A."/>
            <person name="Hensen N."/>
            <person name="Bonometti L."/>
            <person name="Westerberg I."/>
            <person name="Brannstrom I.O."/>
            <person name="Guillou S."/>
            <person name="Cros-Aarteil S."/>
            <person name="Calhoun S."/>
            <person name="Haridas S."/>
            <person name="Kuo A."/>
            <person name="Mondo S."/>
            <person name="Pangilinan J."/>
            <person name="Riley R."/>
            <person name="Labutti K."/>
            <person name="Andreopoulos B."/>
            <person name="Lipzen A."/>
            <person name="Chen C."/>
            <person name="Yanf M."/>
            <person name="Daum C."/>
            <person name="Ng V."/>
            <person name="Clum A."/>
            <person name="Ohm R."/>
            <person name="Martin F."/>
            <person name="Silar P."/>
            <person name="Natvig D."/>
            <person name="Lalanne C."/>
            <person name="Gautier V."/>
            <person name="Ament-Velasquez S.L."/>
            <person name="Kruys A."/>
            <person name="Hutchinson M.I."/>
            <person name="Powell A.J."/>
            <person name="Barry K."/>
            <person name="Miller A.N."/>
            <person name="Grigoriev I.V."/>
            <person name="Debuchy R."/>
            <person name="Gladieux P."/>
            <person name="Thoren M.H."/>
            <person name="Johannesson H."/>
        </authorList>
    </citation>
    <scope>NUCLEOTIDE SEQUENCE</scope>
    <source>
        <strain evidence="2">PSN309</strain>
    </source>
</reference>
<organism evidence="2 3">
    <name type="scientific">Podospora australis</name>
    <dbReference type="NCBI Taxonomy" id="1536484"/>
    <lineage>
        <taxon>Eukaryota</taxon>
        <taxon>Fungi</taxon>
        <taxon>Dikarya</taxon>
        <taxon>Ascomycota</taxon>
        <taxon>Pezizomycotina</taxon>
        <taxon>Sordariomycetes</taxon>
        <taxon>Sordariomycetidae</taxon>
        <taxon>Sordariales</taxon>
        <taxon>Podosporaceae</taxon>
        <taxon>Podospora</taxon>
    </lineage>
</organism>
<accession>A0AAN6WL95</accession>
<keyword evidence="1" id="KW-0175">Coiled coil</keyword>
<keyword evidence="3" id="KW-1185">Reference proteome</keyword>
<dbReference type="EMBL" id="MU864714">
    <property type="protein sequence ID" value="KAK4182207.1"/>
    <property type="molecule type" value="Genomic_DNA"/>
</dbReference>
<protein>
    <submittedName>
        <fullName evidence="2">Uncharacterized protein</fullName>
    </submittedName>
</protein>
<feature type="non-terminal residue" evidence="2">
    <location>
        <position position="112"/>
    </location>
</feature>